<dbReference type="Pfam" id="PF09438">
    <property type="entry name" value="DUF2017"/>
    <property type="match status" value="1"/>
</dbReference>
<accession>A0A1I2K9G1</accession>
<sequence length="188" mass="20518">MGSHGRWAAFTRVRGGGAAIALDDIEISILRSLTTQLLELVGPGSLPDGADDDPLAALLADGPTEPPKDPALARLFPSAYEQDADAAEFRRFTENDLRARKREDALAVLRTLDGGGPRIELTGDQARQWLGTLNDLRLTLGSRLEVTEEEGNGLDRLDDEDPRKPLMIAYQWFGLLQETLLDVLTAGR</sequence>
<dbReference type="AlphaFoldDB" id="A0A1I2K9G1"/>
<dbReference type="EMBL" id="FONG01000022">
    <property type="protein sequence ID" value="SFF63742.1"/>
    <property type="molecule type" value="Genomic_DNA"/>
</dbReference>
<keyword evidence="2" id="KW-1185">Reference proteome</keyword>
<evidence type="ECO:0000313" key="1">
    <source>
        <dbReference type="EMBL" id="SFF63742.1"/>
    </source>
</evidence>
<dbReference type="InterPro" id="IPR018561">
    <property type="entry name" value="AosR"/>
</dbReference>
<dbReference type="RefSeq" id="WP_093716676.1">
    <property type="nucleotide sequence ID" value="NZ_FONG01000022.1"/>
</dbReference>
<dbReference type="STRING" id="380248.SAMN05216251_12260"/>
<reference evidence="1 2" key="1">
    <citation type="submission" date="2016-10" db="EMBL/GenBank/DDBJ databases">
        <authorList>
            <person name="de Groot N.N."/>
        </authorList>
    </citation>
    <scope>NUCLEOTIDE SEQUENCE [LARGE SCALE GENOMIC DNA]</scope>
    <source>
        <strain evidence="1 2">CGMCC 4.3510</strain>
    </source>
</reference>
<gene>
    <name evidence="1" type="ORF">SAMN05216251_12260</name>
</gene>
<evidence type="ECO:0000313" key="2">
    <source>
        <dbReference type="Proteomes" id="UP000199323"/>
    </source>
</evidence>
<protein>
    <recommendedName>
        <fullName evidence="3">DUF2017 domain-containing protein</fullName>
    </recommendedName>
</protein>
<dbReference type="Proteomes" id="UP000199323">
    <property type="component" value="Unassembled WGS sequence"/>
</dbReference>
<organism evidence="1 2">
    <name type="scientific">Actinacidiphila alni</name>
    <dbReference type="NCBI Taxonomy" id="380248"/>
    <lineage>
        <taxon>Bacteria</taxon>
        <taxon>Bacillati</taxon>
        <taxon>Actinomycetota</taxon>
        <taxon>Actinomycetes</taxon>
        <taxon>Kitasatosporales</taxon>
        <taxon>Streptomycetaceae</taxon>
        <taxon>Actinacidiphila</taxon>
    </lineage>
</organism>
<name>A0A1I2K9G1_9ACTN</name>
<dbReference type="OrthoDB" id="3268479at2"/>
<evidence type="ECO:0008006" key="3">
    <source>
        <dbReference type="Google" id="ProtNLM"/>
    </source>
</evidence>
<proteinExistence type="predicted"/>